<dbReference type="PROSITE" id="PS50011">
    <property type="entry name" value="PROTEIN_KINASE_DOM"/>
    <property type="match status" value="1"/>
</dbReference>
<dbReference type="Pfam" id="PF00069">
    <property type="entry name" value="Pkinase"/>
    <property type="match status" value="1"/>
</dbReference>
<dbReference type="EC" id="2.7.11.1" evidence="3"/>
<dbReference type="EMBL" id="UZAM01012156">
    <property type="protein sequence ID" value="VDP20323.1"/>
    <property type="molecule type" value="Genomic_DNA"/>
</dbReference>
<dbReference type="InterPro" id="IPR000719">
    <property type="entry name" value="Prot_kinase_dom"/>
</dbReference>
<comment type="subcellular location">
    <subcellularLocation>
        <location evidence="1">Cytoplasm</location>
    </subcellularLocation>
</comment>
<organism evidence="17">
    <name type="scientific">Soboliphyme baturini</name>
    <dbReference type="NCBI Taxonomy" id="241478"/>
    <lineage>
        <taxon>Eukaryota</taxon>
        <taxon>Metazoa</taxon>
        <taxon>Ecdysozoa</taxon>
        <taxon>Nematoda</taxon>
        <taxon>Enoplea</taxon>
        <taxon>Dorylaimia</taxon>
        <taxon>Dioctophymatida</taxon>
        <taxon>Dioctophymatoidea</taxon>
        <taxon>Soboliphymatidae</taxon>
        <taxon>Soboliphyme</taxon>
    </lineage>
</organism>
<accession>A0A183IZB1</accession>
<keyword evidence="10" id="KW-0418">Kinase</keyword>
<keyword evidence="16" id="KW-1185">Reference proteome</keyword>
<keyword evidence="6" id="KW-0963">Cytoplasm</keyword>
<dbReference type="WBParaSite" id="SBAD_0000928401-mRNA-1">
    <property type="protein sequence ID" value="SBAD_0000928401-mRNA-1"/>
    <property type="gene ID" value="SBAD_0000928401"/>
</dbReference>
<dbReference type="GO" id="GO:0048638">
    <property type="term" value="P:regulation of developmental growth"/>
    <property type="evidence" value="ECO:0007669"/>
    <property type="project" value="UniProtKB-ARBA"/>
</dbReference>
<protein>
    <recommendedName>
        <fullName evidence="4">3-phosphoinositide-dependent protein kinase 1</fullName>
        <ecNumber evidence="3">2.7.11.1</ecNumber>
    </recommendedName>
</protein>
<dbReference type="GO" id="GO:0035556">
    <property type="term" value="P:intracellular signal transduction"/>
    <property type="evidence" value="ECO:0007669"/>
    <property type="project" value="TreeGrafter"/>
</dbReference>
<keyword evidence="7" id="KW-0723">Serine/threonine-protein kinase</keyword>
<dbReference type="GO" id="GO:0005737">
    <property type="term" value="C:cytoplasm"/>
    <property type="evidence" value="ECO:0007669"/>
    <property type="project" value="UniProtKB-SubCell"/>
</dbReference>
<name>A0A183IZB1_9BILA</name>
<comment type="catalytic activity">
    <reaction evidence="13">
        <text>L-seryl-[protein] + ATP = O-phospho-L-seryl-[protein] + ADP + H(+)</text>
        <dbReference type="Rhea" id="RHEA:17989"/>
        <dbReference type="Rhea" id="RHEA-COMP:9863"/>
        <dbReference type="Rhea" id="RHEA-COMP:11604"/>
        <dbReference type="ChEBI" id="CHEBI:15378"/>
        <dbReference type="ChEBI" id="CHEBI:29999"/>
        <dbReference type="ChEBI" id="CHEBI:30616"/>
        <dbReference type="ChEBI" id="CHEBI:83421"/>
        <dbReference type="ChEBI" id="CHEBI:456216"/>
        <dbReference type="EC" id="2.7.11.1"/>
    </reaction>
</comment>
<dbReference type="InterPro" id="IPR011993">
    <property type="entry name" value="PH-like_dom_sf"/>
</dbReference>
<proteinExistence type="inferred from homology"/>
<dbReference type="GO" id="GO:0005524">
    <property type="term" value="F:ATP binding"/>
    <property type="evidence" value="ECO:0007669"/>
    <property type="project" value="UniProtKB-KW"/>
</dbReference>
<evidence type="ECO:0000256" key="1">
    <source>
        <dbReference type="ARBA" id="ARBA00004496"/>
    </source>
</evidence>
<evidence type="ECO:0000256" key="4">
    <source>
        <dbReference type="ARBA" id="ARBA00018538"/>
    </source>
</evidence>
<dbReference type="Proteomes" id="UP000270296">
    <property type="component" value="Unassembled WGS sequence"/>
</dbReference>
<sequence>MVSDFGSAKDLRCEANRPTPLAPRPMKRSSFVGTAQYVSPEVLNGEPCTVCCDFWAVGCVIYQLLSGRPPFRAPNEYLIFQKINKLDYTFPDGFPELAALIVKSFLKLSASERLGSPQQGGCKAIKEHPFFETVDWETLPEQTPPAMLPYLPRTTTNDAFTSTYCVSSVPMKVRLKADMPGSIEPGLDDKQLTRLLGLHLGDWKPSYNDISRLLLSKEERRKQLDEQTKSVYNRFVENNVVLKSGLLDKRKGLFARRRMFLLTEGPHLYYVDPVAMEYKGQIPWSVELRAEAKNFRIFFVHTPNRTYYLEDPSGHAPDWCDSIEQVRQHYYCNKAPDKEQQMQTPDGS</sequence>
<comment type="catalytic activity">
    <reaction evidence="12">
        <text>L-threonyl-[protein] + ATP = O-phospho-L-threonyl-[protein] + ADP + H(+)</text>
        <dbReference type="Rhea" id="RHEA:46608"/>
        <dbReference type="Rhea" id="RHEA-COMP:11060"/>
        <dbReference type="Rhea" id="RHEA-COMP:11605"/>
        <dbReference type="ChEBI" id="CHEBI:15378"/>
        <dbReference type="ChEBI" id="CHEBI:30013"/>
        <dbReference type="ChEBI" id="CHEBI:30616"/>
        <dbReference type="ChEBI" id="CHEBI:61977"/>
        <dbReference type="ChEBI" id="CHEBI:456216"/>
        <dbReference type="EC" id="2.7.11.1"/>
    </reaction>
</comment>
<keyword evidence="5" id="KW-0217">Developmental protein</keyword>
<evidence type="ECO:0000256" key="3">
    <source>
        <dbReference type="ARBA" id="ARBA00012513"/>
    </source>
</evidence>
<dbReference type="InterPro" id="IPR011009">
    <property type="entry name" value="Kinase-like_dom_sf"/>
</dbReference>
<dbReference type="GO" id="GO:0004674">
    <property type="term" value="F:protein serine/threonine kinase activity"/>
    <property type="evidence" value="ECO:0007669"/>
    <property type="project" value="UniProtKB-KW"/>
</dbReference>
<reference evidence="15 16" key="2">
    <citation type="submission" date="2018-11" db="EMBL/GenBank/DDBJ databases">
        <authorList>
            <consortium name="Pathogen Informatics"/>
        </authorList>
    </citation>
    <scope>NUCLEOTIDE SEQUENCE [LARGE SCALE GENOMIC DNA]</scope>
</reference>
<gene>
    <name evidence="15" type="ORF">SBAD_LOCUS8959</name>
</gene>
<evidence type="ECO:0000313" key="17">
    <source>
        <dbReference type="WBParaSite" id="SBAD_0000928401-mRNA-1"/>
    </source>
</evidence>
<dbReference type="SUPFAM" id="SSF56112">
    <property type="entry name" value="Protein kinase-like (PK-like)"/>
    <property type="match status" value="1"/>
</dbReference>
<evidence type="ECO:0000256" key="8">
    <source>
        <dbReference type="ARBA" id="ARBA00022679"/>
    </source>
</evidence>
<dbReference type="GO" id="GO:1901701">
    <property type="term" value="P:cellular response to oxygen-containing compound"/>
    <property type="evidence" value="ECO:0007669"/>
    <property type="project" value="UniProtKB-ARBA"/>
</dbReference>
<evidence type="ECO:0000256" key="11">
    <source>
        <dbReference type="ARBA" id="ARBA00022840"/>
    </source>
</evidence>
<dbReference type="FunFam" id="2.30.29.30:FF:000324">
    <property type="entry name" value="Phosphoinositide-dependent kinase 1, isoform F"/>
    <property type="match status" value="1"/>
</dbReference>
<dbReference type="Gene3D" id="1.10.510.10">
    <property type="entry name" value="Transferase(Phosphotransferase) domain 1"/>
    <property type="match status" value="1"/>
</dbReference>
<evidence type="ECO:0000256" key="9">
    <source>
        <dbReference type="ARBA" id="ARBA00022741"/>
    </source>
</evidence>
<evidence type="ECO:0000259" key="14">
    <source>
        <dbReference type="PROSITE" id="PS50011"/>
    </source>
</evidence>
<dbReference type="SUPFAM" id="SSF50729">
    <property type="entry name" value="PH domain-like"/>
    <property type="match status" value="1"/>
</dbReference>
<keyword evidence="11" id="KW-0067">ATP-binding</keyword>
<evidence type="ECO:0000313" key="15">
    <source>
        <dbReference type="EMBL" id="VDP20323.1"/>
    </source>
</evidence>
<evidence type="ECO:0000256" key="7">
    <source>
        <dbReference type="ARBA" id="ARBA00022527"/>
    </source>
</evidence>
<evidence type="ECO:0000256" key="12">
    <source>
        <dbReference type="ARBA" id="ARBA00047899"/>
    </source>
</evidence>
<reference evidence="17" key="1">
    <citation type="submission" date="2016-06" db="UniProtKB">
        <authorList>
            <consortium name="WormBaseParasite"/>
        </authorList>
    </citation>
    <scope>IDENTIFICATION</scope>
</reference>
<feature type="domain" description="Protein kinase" evidence="14">
    <location>
        <begin position="1"/>
        <end position="131"/>
    </location>
</feature>
<dbReference type="Pfam" id="PF14593">
    <property type="entry name" value="PH_3"/>
    <property type="match status" value="1"/>
</dbReference>
<evidence type="ECO:0000256" key="6">
    <source>
        <dbReference type="ARBA" id="ARBA00022490"/>
    </source>
</evidence>
<dbReference type="Gene3D" id="2.30.29.30">
    <property type="entry name" value="Pleckstrin-homology domain (PH domain)/Phosphotyrosine-binding domain (PTB)"/>
    <property type="match status" value="1"/>
</dbReference>
<dbReference type="AlphaFoldDB" id="A0A183IZB1"/>
<evidence type="ECO:0000256" key="2">
    <source>
        <dbReference type="ARBA" id="ARBA00010006"/>
    </source>
</evidence>
<evidence type="ECO:0000256" key="5">
    <source>
        <dbReference type="ARBA" id="ARBA00022473"/>
    </source>
</evidence>
<dbReference type="PANTHER" id="PTHR24356">
    <property type="entry name" value="SERINE/THREONINE-PROTEIN KINASE"/>
    <property type="match status" value="1"/>
</dbReference>
<dbReference type="OrthoDB" id="347657at2759"/>
<keyword evidence="9" id="KW-0547">Nucleotide-binding</keyword>
<dbReference type="InterPro" id="IPR033931">
    <property type="entry name" value="PDK1-typ_PH"/>
</dbReference>
<evidence type="ECO:0000256" key="13">
    <source>
        <dbReference type="ARBA" id="ARBA00048679"/>
    </source>
</evidence>
<evidence type="ECO:0000313" key="16">
    <source>
        <dbReference type="Proteomes" id="UP000270296"/>
    </source>
</evidence>
<dbReference type="SMART" id="SM00220">
    <property type="entry name" value="S_TKc"/>
    <property type="match status" value="1"/>
</dbReference>
<keyword evidence="8" id="KW-0808">Transferase</keyword>
<evidence type="ECO:0000256" key="10">
    <source>
        <dbReference type="ARBA" id="ARBA00022777"/>
    </source>
</evidence>
<dbReference type="PANTHER" id="PTHR24356:SF163">
    <property type="entry name" value="3-PHOSPHOINOSITIDE-DEPENDENT PROTEIN KINASE 1-RELATED"/>
    <property type="match status" value="1"/>
</dbReference>
<dbReference type="InterPro" id="IPR050236">
    <property type="entry name" value="Ser_Thr_kinase_AGC"/>
</dbReference>
<comment type="similarity">
    <text evidence="2">Belongs to the protein kinase superfamily. AGC Ser/Thr protein kinase family. PDPK1 subfamily.</text>
</comment>
<dbReference type="CDD" id="cd01262">
    <property type="entry name" value="PH_PDK1"/>
    <property type="match status" value="1"/>
</dbReference>